<protein>
    <submittedName>
        <fullName evidence="1">Uncharacterized protein</fullName>
    </submittedName>
</protein>
<dbReference type="RefSeq" id="WP_008868717.1">
    <property type="nucleotide sequence ID" value="NZ_ACJN02000001.1"/>
</dbReference>
<gene>
    <name evidence="1" type="ORF">Dthio_PD3016</name>
</gene>
<comment type="caution">
    <text evidence="1">The sequence shown here is derived from an EMBL/GenBank/DDBJ whole genome shotgun (WGS) entry which is preliminary data.</text>
</comment>
<name>D6SLM7_9BACT</name>
<evidence type="ECO:0000313" key="1">
    <source>
        <dbReference type="EMBL" id="EFI35588.1"/>
    </source>
</evidence>
<evidence type="ECO:0000313" key="2">
    <source>
        <dbReference type="Proteomes" id="UP000005496"/>
    </source>
</evidence>
<keyword evidence="2" id="KW-1185">Reference proteome</keyword>
<dbReference type="AlphaFoldDB" id="D6SLM7"/>
<dbReference type="EMBL" id="ACJN02000001">
    <property type="protein sequence ID" value="EFI35588.1"/>
    <property type="molecule type" value="Genomic_DNA"/>
</dbReference>
<dbReference type="Proteomes" id="UP000005496">
    <property type="component" value="Unassembled WGS sequence"/>
</dbReference>
<organism evidence="1 2">
    <name type="scientific">Desulfonatronospira thiodismutans ASO3-1</name>
    <dbReference type="NCBI Taxonomy" id="555779"/>
    <lineage>
        <taxon>Bacteria</taxon>
        <taxon>Pseudomonadati</taxon>
        <taxon>Thermodesulfobacteriota</taxon>
        <taxon>Desulfovibrionia</taxon>
        <taxon>Desulfovibrionales</taxon>
        <taxon>Desulfonatronovibrionaceae</taxon>
        <taxon>Desulfonatronospira</taxon>
    </lineage>
</organism>
<proteinExistence type="predicted"/>
<accession>D6SLM7</accession>
<reference evidence="1" key="1">
    <citation type="submission" date="2010-05" db="EMBL/GenBank/DDBJ databases">
        <title>The draft genome of Desulfonatronospira thiodismutans ASO3-1.</title>
        <authorList>
            <consortium name="US DOE Joint Genome Institute (JGI-PGF)"/>
            <person name="Lucas S."/>
            <person name="Copeland A."/>
            <person name="Lapidus A."/>
            <person name="Cheng J.-F."/>
            <person name="Bruce D."/>
            <person name="Goodwin L."/>
            <person name="Pitluck S."/>
            <person name="Chertkov O."/>
            <person name="Brettin T."/>
            <person name="Detter J.C."/>
            <person name="Han C."/>
            <person name="Land M.L."/>
            <person name="Hauser L."/>
            <person name="Kyrpides N."/>
            <person name="Mikhailova N."/>
            <person name="Muyzer G."/>
            <person name="Woyke T."/>
        </authorList>
    </citation>
    <scope>NUCLEOTIDE SEQUENCE [LARGE SCALE GENOMIC DNA]</scope>
    <source>
        <strain evidence="1">ASO3-1</strain>
    </source>
</reference>
<sequence length="52" mass="5922">MSQDLHIFPVFASLEPEHTKALSGIAGTRHFKANRVFPASLREKFEGLGYYR</sequence>